<evidence type="ECO:0000313" key="2">
    <source>
        <dbReference type="Proteomes" id="UP000031338"/>
    </source>
</evidence>
<comment type="caution">
    <text evidence="1">The sequence shown here is derived from an EMBL/GenBank/DDBJ whole genome shotgun (WGS) entry which is preliminary data.</text>
</comment>
<reference evidence="1 2" key="1">
    <citation type="submission" date="2014-10" db="EMBL/GenBank/DDBJ databases">
        <title>Draft genome sequence of Novosphingobium subterraneum DSM 12447.</title>
        <authorList>
            <person name="Gan H.M."/>
            <person name="Gan H.Y."/>
            <person name="Savka M.A."/>
        </authorList>
    </citation>
    <scope>NUCLEOTIDE SEQUENCE [LARGE SCALE GENOMIC DNA]</scope>
    <source>
        <strain evidence="1 2">DSM 12447</strain>
    </source>
</reference>
<organism evidence="1 2">
    <name type="scientific">Novosphingobium subterraneum</name>
    <dbReference type="NCBI Taxonomy" id="48936"/>
    <lineage>
        <taxon>Bacteria</taxon>
        <taxon>Pseudomonadati</taxon>
        <taxon>Pseudomonadota</taxon>
        <taxon>Alphaproteobacteria</taxon>
        <taxon>Sphingomonadales</taxon>
        <taxon>Sphingomonadaceae</taxon>
        <taxon>Novosphingobium</taxon>
    </lineage>
</organism>
<dbReference type="STRING" id="48936.NJ75_03621"/>
<keyword evidence="2" id="KW-1185">Reference proteome</keyword>
<dbReference type="Proteomes" id="UP000031338">
    <property type="component" value="Unassembled WGS sequence"/>
</dbReference>
<accession>A0A0B8ZC33</accession>
<proteinExistence type="predicted"/>
<dbReference type="PROSITE" id="PS51318">
    <property type="entry name" value="TAT"/>
    <property type="match status" value="1"/>
</dbReference>
<dbReference type="AlphaFoldDB" id="A0A0B8ZC33"/>
<dbReference type="InterPro" id="IPR006311">
    <property type="entry name" value="TAT_signal"/>
</dbReference>
<dbReference type="EMBL" id="JRVC01000021">
    <property type="protein sequence ID" value="KHS43802.1"/>
    <property type="molecule type" value="Genomic_DNA"/>
</dbReference>
<gene>
    <name evidence="1" type="ORF">NJ75_03621</name>
</gene>
<evidence type="ECO:0000313" key="1">
    <source>
        <dbReference type="EMBL" id="KHS43802.1"/>
    </source>
</evidence>
<protein>
    <submittedName>
        <fullName evidence="1">Uncharacterized protein</fullName>
    </submittedName>
</protein>
<dbReference type="RefSeq" id="WP_039336943.1">
    <property type="nucleotide sequence ID" value="NZ_JRVC01000021.1"/>
</dbReference>
<name>A0A0B8ZC33_9SPHN</name>
<dbReference type="PATRIC" id="fig|48936.3.peg.3653"/>
<sequence>MAWDVSRRTVMSGGAVGAAVAGLGIGRSALAKRPLKIIVIEEAEVPESRLFAETFVNSGRAAKVIRIDRTLNGLLHELAIGEGVLVGLTSDPAAMIAEQVLLADGARPLLKWAHHYRKMRWEHRTDGAPALLARASTGWPIVLANHMQDALVGDRQDDELRCQSGHCGLDGKSPGMLVSWAFEVGVQQS</sequence>